<dbReference type="InterPro" id="IPR046335">
    <property type="entry name" value="LacI/GalR-like_sensor"/>
</dbReference>
<keyword evidence="3" id="KW-0804">Transcription</keyword>
<sequence length="384" mass="41492">MMKTKRVRHILLVLDSAQPFHRAVMSGVGAFVRGSELDWRLSISKRLPEDLSGMDGLITDAETPGLELVLPRISALPGVFIASAASAGLAAAAPRVCADNAAMIGLAIAHLRENGVQYLAGFSLLRYQDMPWARERLEAFREQAGANPRLREAVSPPDGSTASMQDLDWVRALPTRTGVVAVNDSAARELLQLCEQAGRQVPRDIAIVGIDNDPLVAALSPLPISSVTQPAEEIGRKAAELLRRRLQRPLEAPAGLAIAPQGVQLAATSSKASTLVSGALEFIDAQLGRCIKAQQVADFMGVSRATLERSFLTQLGVTVHDELLRRRIAQAKSMLARRELSTSEIARHCGFRTQQYMHVVFKREIGLSPAEFALHAPQVGEAPE</sequence>
<dbReference type="RefSeq" id="WP_170019809.1">
    <property type="nucleotide sequence ID" value="NZ_JABCSC020000001.1"/>
</dbReference>
<evidence type="ECO:0000313" key="6">
    <source>
        <dbReference type="Proteomes" id="UP000778523"/>
    </source>
</evidence>
<dbReference type="SMART" id="SM00342">
    <property type="entry name" value="HTH_ARAC"/>
    <property type="match status" value="1"/>
</dbReference>
<dbReference type="Pfam" id="PF13377">
    <property type="entry name" value="Peripla_BP_3"/>
    <property type="match status" value="1"/>
</dbReference>
<keyword evidence="6" id="KW-1185">Reference proteome</keyword>
<dbReference type="Gene3D" id="1.10.10.60">
    <property type="entry name" value="Homeodomain-like"/>
    <property type="match status" value="1"/>
</dbReference>
<dbReference type="EMBL" id="JABCSC020000001">
    <property type="protein sequence ID" value="NSL53636.1"/>
    <property type="molecule type" value="Genomic_DNA"/>
</dbReference>
<evidence type="ECO:0000313" key="5">
    <source>
        <dbReference type="EMBL" id="NSL53636.1"/>
    </source>
</evidence>
<evidence type="ECO:0000259" key="4">
    <source>
        <dbReference type="PROSITE" id="PS01124"/>
    </source>
</evidence>
<gene>
    <name evidence="5" type="ORF">HJ583_001220</name>
</gene>
<dbReference type="InterPro" id="IPR018060">
    <property type="entry name" value="HTH_AraC"/>
</dbReference>
<dbReference type="SUPFAM" id="SSF53822">
    <property type="entry name" value="Periplasmic binding protein-like I"/>
    <property type="match status" value="1"/>
</dbReference>
<dbReference type="Gene3D" id="3.40.50.2300">
    <property type="match status" value="2"/>
</dbReference>
<protein>
    <submittedName>
        <fullName evidence="5">Substrate-binding domain-containing protein</fullName>
    </submittedName>
</protein>
<comment type="caution">
    <text evidence="5">The sequence shown here is derived from an EMBL/GenBank/DDBJ whole genome shotgun (WGS) entry which is preliminary data.</text>
</comment>
<dbReference type="PANTHER" id="PTHR30146:SF24">
    <property type="entry name" value="XYLOSE OPERON REGULATORY PROTEIN"/>
    <property type="match status" value="1"/>
</dbReference>
<name>A0ABX2IH02_9RHOO</name>
<feature type="domain" description="HTH araC/xylS-type" evidence="4">
    <location>
        <begin position="277"/>
        <end position="375"/>
    </location>
</feature>
<organism evidence="5 6">
    <name type="scientific">Uliginosibacterium aquaticum</name>
    <dbReference type="NCBI Taxonomy" id="2731212"/>
    <lineage>
        <taxon>Bacteria</taxon>
        <taxon>Pseudomonadati</taxon>
        <taxon>Pseudomonadota</taxon>
        <taxon>Betaproteobacteria</taxon>
        <taxon>Rhodocyclales</taxon>
        <taxon>Zoogloeaceae</taxon>
        <taxon>Uliginosibacterium</taxon>
    </lineage>
</organism>
<evidence type="ECO:0000256" key="3">
    <source>
        <dbReference type="ARBA" id="ARBA00023163"/>
    </source>
</evidence>
<keyword evidence="2" id="KW-0238">DNA-binding</keyword>
<dbReference type="PANTHER" id="PTHR30146">
    <property type="entry name" value="LACI-RELATED TRANSCRIPTIONAL REPRESSOR"/>
    <property type="match status" value="1"/>
</dbReference>
<dbReference type="SUPFAM" id="SSF46689">
    <property type="entry name" value="Homeodomain-like"/>
    <property type="match status" value="1"/>
</dbReference>
<proteinExistence type="predicted"/>
<dbReference type="Proteomes" id="UP000778523">
    <property type="component" value="Unassembled WGS sequence"/>
</dbReference>
<dbReference type="InterPro" id="IPR009057">
    <property type="entry name" value="Homeodomain-like_sf"/>
</dbReference>
<accession>A0ABX2IH02</accession>
<evidence type="ECO:0000256" key="2">
    <source>
        <dbReference type="ARBA" id="ARBA00023125"/>
    </source>
</evidence>
<keyword evidence="1" id="KW-0805">Transcription regulation</keyword>
<dbReference type="PROSITE" id="PS01124">
    <property type="entry name" value="HTH_ARAC_FAMILY_2"/>
    <property type="match status" value="1"/>
</dbReference>
<evidence type="ECO:0000256" key="1">
    <source>
        <dbReference type="ARBA" id="ARBA00023015"/>
    </source>
</evidence>
<reference evidence="5 6" key="1">
    <citation type="submission" date="2020-06" db="EMBL/GenBank/DDBJ databases">
        <title>Draft genome of Uliginosibacterium sp. IMCC34675.</title>
        <authorList>
            <person name="Song J."/>
        </authorList>
    </citation>
    <scope>NUCLEOTIDE SEQUENCE [LARGE SCALE GENOMIC DNA]</scope>
    <source>
        <strain evidence="5 6">IMCC34675</strain>
    </source>
</reference>
<dbReference type="InterPro" id="IPR028082">
    <property type="entry name" value="Peripla_BP_I"/>
</dbReference>
<dbReference type="Pfam" id="PF12833">
    <property type="entry name" value="HTH_18"/>
    <property type="match status" value="1"/>
</dbReference>